<dbReference type="InterPro" id="IPR042095">
    <property type="entry name" value="SUMF_sf"/>
</dbReference>
<organism evidence="3 4">
    <name type="scientific">Uliginosibacterium sediminicola</name>
    <dbReference type="NCBI Taxonomy" id="2024550"/>
    <lineage>
        <taxon>Bacteria</taxon>
        <taxon>Pseudomonadati</taxon>
        <taxon>Pseudomonadota</taxon>
        <taxon>Betaproteobacteria</taxon>
        <taxon>Rhodocyclales</taxon>
        <taxon>Zoogloeaceae</taxon>
        <taxon>Uliginosibacterium</taxon>
    </lineage>
</organism>
<dbReference type="PANTHER" id="PTHR23150:SF19">
    <property type="entry name" value="FORMYLGLYCINE-GENERATING ENZYME"/>
    <property type="match status" value="1"/>
</dbReference>
<comment type="caution">
    <text evidence="3">The sequence shown here is derived from an EMBL/GenBank/DDBJ whole genome shotgun (WGS) entry which is preliminary data.</text>
</comment>
<evidence type="ECO:0000256" key="1">
    <source>
        <dbReference type="SAM" id="SignalP"/>
    </source>
</evidence>
<dbReference type="Proteomes" id="UP001410394">
    <property type="component" value="Unassembled WGS sequence"/>
</dbReference>
<protein>
    <submittedName>
        <fullName evidence="3">SUMF1/EgtB/PvdO family nonheme iron enzyme</fullName>
    </submittedName>
</protein>
<dbReference type="InterPro" id="IPR051043">
    <property type="entry name" value="Sulfatase_Mod_Factor_Kinase"/>
</dbReference>
<reference evidence="3 4" key="1">
    <citation type="journal article" date="2018" name="Int. J. Syst. Evol. Microbiol.">
        <title>Uliginosibacterium sediminicola sp. nov., isolated from freshwater sediment.</title>
        <authorList>
            <person name="Hwang W.M."/>
            <person name="Kim S.M."/>
            <person name="Kang K."/>
            <person name="Ahn T.Y."/>
        </authorList>
    </citation>
    <scope>NUCLEOTIDE SEQUENCE [LARGE SCALE GENOMIC DNA]</scope>
    <source>
        <strain evidence="3 4">M1-21</strain>
    </source>
</reference>
<dbReference type="PANTHER" id="PTHR23150">
    <property type="entry name" value="SULFATASE MODIFYING FACTOR 1, 2"/>
    <property type="match status" value="1"/>
</dbReference>
<gene>
    <name evidence="3" type="ORF">ABDB84_14075</name>
</gene>
<name>A0ABU9Z1B4_9RHOO</name>
<dbReference type="SUPFAM" id="SSF56436">
    <property type="entry name" value="C-type lectin-like"/>
    <property type="match status" value="1"/>
</dbReference>
<dbReference type="Pfam" id="PF03781">
    <property type="entry name" value="FGE-sulfatase"/>
    <property type="match status" value="1"/>
</dbReference>
<dbReference type="PROSITE" id="PS51257">
    <property type="entry name" value="PROKAR_LIPOPROTEIN"/>
    <property type="match status" value="1"/>
</dbReference>
<proteinExistence type="predicted"/>
<keyword evidence="4" id="KW-1185">Reference proteome</keyword>
<evidence type="ECO:0000259" key="2">
    <source>
        <dbReference type="Pfam" id="PF03781"/>
    </source>
</evidence>
<feature type="signal peptide" evidence="1">
    <location>
        <begin position="1"/>
        <end position="26"/>
    </location>
</feature>
<dbReference type="InterPro" id="IPR005532">
    <property type="entry name" value="SUMF_dom"/>
</dbReference>
<dbReference type="EMBL" id="JBDIVE010000008">
    <property type="protein sequence ID" value="MEN3069611.1"/>
    <property type="molecule type" value="Genomic_DNA"/>
</dbReference>
<feature type="chain" id="PRO_5046317400" evidence="1">
    <location>
        <begin position="27"/>
        <end position="397"/>
    </location>
</feature>
<evidence type="ECO:0000313" key="4">
    <source>
        <dbReference type="Proteomes" id="UP001410394"/>
    </source>
</evidence>
<dbReference type="RefSeq" id="WP_345920385.1">
    <property type="nucleotide sequence ID" value="NZ_JBDIVE010000008.1"/>
</dbReference>
<keyword evidence="1" id="KW-0732">Signal</keyword>
<sequence length="397" mass="44978">MSITLRHSVTAVFSMLGIWFFGTACAQDSLVAPAPAAQDRPQTEDPLARWQPSEKQRAMLATLPKTVEEQRQELIRLARIPLPSYEERERFLALKGYGFPKSPRHPLRDNEQFLLDYYRSLGKPDKAELDALIASLKTRMIHLKGGKFIMGDFGPLVFKDKLTLSGESDNPAHEVILDGYSIMKGRVTYGEYELFLRDTGRPALLRESYVTSQRPGYVVGGVQWADADGYCRWLGQLTGKPFALTSEAQWEYAAREGGKLIAYPMYHWPGLKWQNKYQPDFDMVDEILPTIQAKAGKSNDILSPRPPSLNGENRIGMQDVVSSGSREWVADWYDENYYNVSAKRNPTGPATGSKKVARVGAYSIFHTLMGRESWEIDNPERTSSFRCALNDPKPWRK</sequence>
<accession>A0ABU9Z1B4</accession>
<dbReference type="InterPro" id="IPR016187">
    <property type="entry name" value="CTDL_fold"/>
</dbReference>
<dbReference type="Gene3D" id="3.90.1580.10">
    <property type="entry name" value="paralog of FGE (formylglycine-generating enzyme)"/>
    <property type="match status" value="1"/>
</dbReference>
<feature type="domain" description="Sulfatase-modifying factor enzyme-like" evidence="2">
    <location>
        <begin position="138"/>
        <end position="375"/>
    </location>
</feature>
<evidence type="ECO:0000313" key="3">
    <source>
        <dbReference type="EMBL" id="MEN3069611.1"/>
    </source>
</evidence>